<name>A0A9Q0HAH2_9MAGN</name>
<dbReference type="Proteomes" id="UP001141806">
    <property type="component" value="Unassembled WGS sequence"/>
</dbReference>
<sequence>MPRRLVPEVAFVARGSSEMVDHRALAVIKHHSLVWGIKHEYEIKFSTVVMGTVARITGSTTDSVIATREDPSRALVASTLRGVLSTIIVLRLGDLMLGSGSCQQAMARVSTGAMQLFSRVSIAADLEEISRRSRLVGGLQAVADGFSRGSMIAGDDAGSSMEVVVVGTMAARSMDGVACFSLSHVGVGFHKGHVDQNLFREAQSRPAGTSLGYGIKLGSVEVIPSLVRNHGMDLCLFLKFPNEEHVAIVLVRGCDGIATMRPTGVPDGGVSDDTSQIIVQVVRDRSVSCSDQVDGTLSVLKWEVQSGDGNGVDAGPMKEKVGGGDVARLE</sequence>
<keyword evidence="3" id="KW-1185">Reference proteome</keyword>
<evidence type="ECO:0000313" key="2">
    <source>
        <dbReference type="EMBL" id="KAJ4962250.1"/>
    </source>
</evidence>
<evidence type="ECO:0000256" key="1">
    <source>
        <dbReference type="SAM" id="MobiDB-lite"/>
    </source>
</evidence>
<gene>
    <name evidence="2" type="ORF">NE237_022189</name>
</gene>
<accession>A0A9Q0HAH2</accession>
<proteinExistence type="predicted"/>
<protein>
    <submittedName>
        <fullName evidence="2">Uncharacterized protein</fullName>
    </submittedName>
</protein>
<comment type="caution">
    <text evidence="2">The sequence shown here is derived from an EMBL/GenBank/DDBJ whole genome shotgun (WGS) entry which is preliminary data.</text>
</comment>
<evidence type="ECO:0000313" key="3">
    <source>
        <dbReference type="Proteomes" id="UP001141806"/>
    </source>
</evidence>
<organism evidence="2 3">
    <name type="scientific">Protea cynaroides</name>
    <dbReference type="NCBI Taxonomy" id="273540"/>
    <lineage>
        <taxon>Eukaryota</taxon>
        <taxon>Viridiplantae</taxon>
        <taxon>Streptophyta</taxon>
        <taxon>Embryophyta</taxon>
        <taxon>Tracheophyta</taxon>
        <taxon>Spermatophyta</taxon>
        <taxon>Magnoliopsida</taxon>
        <taxon>Proteales</taxon>
        <taxon>Proteaceae</taxon>
        <taxon>Protea</taxon>
    </lineage>
</organism>
<feature type="compositionally biased region" description="Basic and acidic residues" evidence="1">
    <location>
        <begin position="316"/>
        <end position="330"/>
    </location>
</feature>
<dbReference type="EMBL" id="JAMYWD010000008">
    <property type="protein sequence ID" value="KAJ4962250.1"/>
    <property type="molecule type" value="Genomic_DNA"/>
</dbReference>
<dbReference type="AlphaFoldDB" id="A0A9Q0HAH2"/>
<reference evidence="2" key="1">
    <citation type="journal article" date="2023" name="Plant J.">
        <title>The genome of the king protea, Protea cynaroides.</title>
        <authorList>
            <person name="Chang J."/>
            <person name="Duong T.A."/>
            <person name="Schoeman C."/>
            <person name="Ma X."/>
            <person name="Roodt D."/>
            <person name="Barker N."/>
            <person name="Li Z."/>
            <person name="Van de Peer Y."/>
            <person name="Mizrachi E."/>
        </authorList>
    </citation>
    <scope>NUCLEOTIDE SEQUENCE</scope>
    <source>
        <tissue evidence="2">Young leaves</tissue>
    </source>
</reference>
<feature type="region of interest" description="Disordered" evidence="1">
    <location>
        <begin position="310"/>
        <end position="330"/>
    </location>
</feature>